<protein>
    <recommendedName>
        <fullName evidence="3">Thioredoxin</fullName>
    </recommendedName>
</protein>
<evidence type="ECO:0000313" key="1">
    <source>
        <dbReference type="EMBL" id="SEN39211.1"/>
    </source>
</evidence>
<accession>A0A1H8G545</accession>
<dbReference type="SUPFAM" id="SSF52833">
    <property type="entry name" value="Thioredoxin-like"/>
    <property type="match status" value="1"/>
</dbReference>
<evidence type="ECO:0008006" key="3">
    <source>
        <dbReference type="Google" id="ProtNLM"/>
    </source>
</evidence>
<dbReference type="Proteomes" id="UP000199695">
    <property type="component" value="Unassembled WGS sequence"/>
</dbReference>
<gene>
    <name evidence="1" type="ORF">SAMN05444955_11084</name>
</gene>
<keyword evidence="2" id="KW-1185">Reference proteome</keyword>
<sequence>MGLLLVSSLFVLLLGVTVYRINRSANVVHRLTSPVSQLVPFIKRHDICVVMFYDAYTCVQTMKYMNKLHQFCSKHHISFMAVNVTEGADPLSGTCPVCPYLAELQVKFVPAVFVYRDQKVVDSLMNQPDRLPFDKIVHFIQSKLLQTGR</sequence>
<evidence type="ECO:0000313" key="2">
    <source>
        <dbReference type="Proteomes" id="UP000199695"/>
    </source>
</evidence>
<name>A0A1H8G545_9BACL</name>
<reference evidence="1 2" key="1">
    <citation type="submission" date="2016-10" db="EMBL/GenBank/DDBJ databases">
        <authorList>
            <person name="de Groot N.N."/>
        </authorList>
    </citation>
    <scope>NUCLEOTIDE SEQUENCE [LARGE SCALE GENOMIC DNA]</scope>
    <source>
        <strain evidence="1 2">DSM 46701</strain>
    </source>
</reference>
<dbReference type="InterPro" id="IPR036249">
    <property type="entry name" value="Thioredoxin-like_sf"/>
</dbReference>
<organism evidence="1 2">
    <name type="scientific">Lihuaxuella thermophila</name>
    <dbReference type="NCBI Taxonomy" id="1173111"/>
    <lineage>
        <taxon>Bacteria</taxon>
        <taxon>Bacillati</taxon>
        <taxon>Bacillota</taxon>
        <taxon>Bacilli</taxon>
        <taxon>Bacillales</taxon>
        <taxon>Thermoactinomycetaceae</taxon>
        <taxon>Lihuaxuella</taxon>
    </lineage>
</organism>
<proteinExistence type="predicted"/>
<dbReference type="STRING" id="1173111.SAMN05444955_11084"/>
<dbReference type="AlphaFoldDB" id="A0A1H8G545"/>
<dbReference type="Gene3D" id="3.40.30.10">
    <property type="entry name" value="Glutaredoxin"/>
    <property type="match status" value="1"/>
</dbReference>
<dbReference type="RefSeq" id="WP_089969630.1">
    <property type="nucleotide sequence ID" value="NZ_FOCQ01000010.1"/>
</dbReference>
<dbReference type="EMBL" id="FOCQ01000010">
    <property type="protein sequence ID" value="SEN39211.1"/>
    <property type="molecule type" value="Genomic_DNA"/>
</dbReference>